<gene>
    <name evidence="2" type="ORF">PCOR1329_LOCUS11495</name>
</gene>
<sequence>MASLPRSFATGTGADLFGLEPSSRLGAGPIGARGRPRRGFMASTPAGAPGRGGDPDFDENAADFDTEEGTYLYGTDIKDRIVAGQKSKISHMSCMEGAAGRPARGKAAAGRAAVDEGAGHATAGHGGPRAFARVAALAAAAISRAESPPPPPAAPASGQGLCVLGAGRLSRQNTGAEAAWWDALRRTWAAEATLVQENARLLSVDIQRPADLEAGASGLAVSAAWALRGAGLEGACAWTLVLWLPLLLNLGRLASRLADLADLEPMALALVPHEPAGGGGGAPPFCVLSRGLVESAGQRRAQS</sequence>
<dbReference type="EMBL" id="CAUYUJ010003324">
    <property type="protein sequence ID" value="CAK0804808.1"/>
    <property type="molecule type" value="Genomic_DNA"/>
</dbReference>
<organism evidence="2 3">
    <name type="scientific">Prorocentrum cordatum</name>
    <dbReference type="NCBI Taxonomy" id="2364126"/>
    <lineage>
        <taxon>Eukaryota</taxon>
        <taxon>Sar</taxon>
        <taxon>Alveolata</taxon>
        <taxon>Dinophyceae</taxon>
        <taxon>Prorocentrales</taxon>
        <taxon>Prorocentraceae</taxon>
        <taxon>Prorocentrum</taxon>
    </lineage>
</organism>
<dbReference type="Proteomes" id="UP001189429">
    <property type="component" value="Unassembled WGS sequence"/>
</dbReference>
<name>A0ABN9QMS7_9DINO</name>
<proteinExistence type="predicted"/>
<keyword evidence="3" id="KW-1185">Reference proteome</keyword>
<feature type="compositionally biased region" description="Low complexity" evidence="1">
    <location>
        <begin position="24"/>
        <end position="33"/>
    </location>
</feature>
<reference evidence="2" key="1">
    <citation type="submission" date="2023-10" db="EMBL/GenBank/DDBJ databases">
        <authorList>
            <person name="Chen Y."/>
            <person name="Shah S."/>
            <person name="Dougan E. K."/>
            <person name="Thang M."/>
            <person name="Chan C."/>
        </authorList>
    </citation>
    <scope>NUCLEOTIDE SEQUENCE [LARGE SCALE GENOMIC DNA]</scope>
</reference>
<protein>
    <submittedName>
        <fullName evidence="2">Uncharacterized protein</fullName>
    </submittedName>
</protein>
<accession>A0ABN9QMS7</accession>
<evidence type="ECO:0000256" key="1">
    <source>
        <dbReference type="SAM" id="MobiDB-lite"/>
    </source>
</evidence>
<comment type="caution">
    <text evidence="2">The sequence shown here is derived from an EMBL/GenBank/DDBJ whole genome shotgun (WGS) entry which is preliminary data.</text>
</comment>
<evidence type="ECO:0000313" key="3">
    <source>
        <dbReference type="Proteomes" id="UP001189429"/>
    </source>
</evidence>
<evidence type="ECO:0000313" key="2">
    <source>
        <dbReference type="EMBL" id="CAK0804808.1"/>
    </source>
</evidence>
<feature type="region of interest" description="Disordered" evidence="1">
    <location>
        <begin position="1"/>
        <end position="55"/>
    </location>
</feature>